<evidence type="ECO:0000313" key="1">
    <source>
        <dbReference type="EMBL" id="KAF3597436.1"/>
    </source>
</evidence>
<evidence type="ECO:0000313" key="2">
    <source>
        <dbReference type="Proteomes" id="UP000266723"/>
    </source>
</evidence>
<proteinExistence type="predicted"/>
<protein>
    <submittedName>
        <fullName evidence="1">Uncharacterized protein</fullName>
    </submittedName>
</protein>
<organism evidence="1 2">
    <name type="scientific">Brassica cretica</name>
    <name type="common">Mustard</name>
    <dbReference type="NCBI Taxonomy" id="69181"/>
    <lineage>
        <taxon>Eukaryota</taxon>
        <taxon>Viridiplantae</taxon>
        <taxon>Streptophyta</taxon>
        <taxon>Embryophyta</taxon>
        <taxon>Tracheophyta</taxon>
        <taxon>Spermatophyta</taxon>
        <taxon>Magnoliopsida</taxon>
        <taxon>eudicotyledons</taxon>
        <taxon>Gunneridae</taxon>
        <taxon>Pentapetalae</taxon>
        <taxon>rosids</taxon>
        <taxon>malvids</taxon>
        <taxon>Brassicales</taxon>
        <taxon>Brassicaceae</taxon>
        <taxon>Brassiceae</taxon>
        <taxon>Brassica</taxon>
    </lineage>
</organism>
<gene>
    <name evidence="1" type="ORF">DY000_02021051</name>
</gene>
<dbReference type="EMBL" id="QGKV02000299">
    <property type="protein sequence ID" value="KAF3597436.1"/>
    <property type="molecule type" value="Genomic_DNA"/>
</dbReference>
<name>A0ABQ7EKT4_BRACR</name>
<dbReference type="Proteomes" id="UP000266723">
    <property type="component" value="Unassembled WGS sequence"/>
</dbReference>
<keyword evidence="2" id="KW-1185">Reference proteome</keyword>
<accession>A0ABQ7EKT4</accession>
<sequence length="191" mass="21688">MPKFTRCALVHHPFELKVGDVFPLCVQWRVDTRVVMYHCYLAVQEGSRSPLEASEEGAIRVYDVASLSKRVLNLRQNTLGYGEFKKRLQWCVCADHEAIHPNLFLAKSRRDLEDVEEQMGECANIGRGRTAMYGPVRTGRDQNMSGRLCAILGCSEKGLVGWNQMSIKKMPLDYSWKQATNGNCFGADWLL</sequence>
<reference evidence="1 2" key="1">
    <citation type="journal article" date="2020" name="BMC Genomics">
        <title>Intraspecific diversification of the crop wild relative Brassica cretica Lam. using demographic model selection.</title>
        <authorList>
            <person name="Kioukis A."/>
            <person name="Michalopoulou V.A."/>
            <person name="Briers L."/>
            <person name="Pirintsos S."/>
            <person name="Studholme D.J."/>
            <person name="Pavlidis P."/>
            <person name="Sarris P.F."/>
        </authorList>
    </citation>
    <scope>NUCLEOTIDE SEQUENCE [LARGE SCALE GENOMIC DNA]</scope>
    <source>
        <strain evidence="2">cv. PFS-1207/04</strain>
    </source>
</reference>
<comment type="caution">
    <text evidence="1">The sequence shown here is derived from an EMBL/GenBank/DDBJ whole genome shotgun (WGS) entry which is preliminary data.</text>
</comment>